<evidence type="ECO:0000313" key="3">
    <source>
        <dbReference type="Proteomes" id="UP000031056"/>
    </source>
</evidence>
<keyword evidence="1" id="KW-0732">Signal</keyword>
<gene>
    <name evidence="2" type="ORF">M896_011480</name>
</gene>
<dbReference type="HOGENOM" id="CLU_1107121_0_0_1"/>
<accession>A0A0B2UMH9</accession>
<proteinExistence type="predicted"/>
<dbReference type="GeneID" id="26260991"/>
<dbReference type="AlphaFoldDB" id="A0A0B2UMH9"/>
<evidence type="ECO:0000256" key="1">
    <source>
        <dbReference type="SAM" id="SignalP"/>
    </source>
</evidence>
<organism evidence="2 3">
    <name type="scientific">Ordospora colligata OC4</name>
    <dbReference type="NCBI Taxonomy" id="1354746"/>
    <lineage>
        <taxon>Eukaryota</taxon>
        <taxon>Fungi</taxon>
        <taxon>Fungi incertae sedis</taxon>
        <taxon>Microsporidia</taxon>
        <taxon>Ordosporidae</taxon>
        <taxon>Ordospora</taxon>
    </lineage>
</organism>
<comment type="caution">
    <text evidence="2">The sequence shown here is derived from an EMBL/GenBank/DDBJ whole genome shotgun (WGS) entry which is preliminary data.</text>
</comment>
<dbReference type="EMBL" id="JOKQ01000001">
    <property type="protein sequence ID" value="KHN70494.1"/>
    <property type="molecule type" value="Genomic_DNA"/>
</dbReference>
<dbReference type="RefSeq" id="XP_014564536.1">
    <property type="nucleotide sequence ID" value="XM_014709050.1"/>
</dbReference>
<keyword evidence="3" id="KW-1185">Reference proteome</keyword>
<dbReference type="Proteomes" id="UP000031056">
    <property type="component" value="Unassembled WGS sequence"/>
</dbReference>
<feature type="chain" id="PRO_5002077415" evidence="1">
    <location>
        <begin position="19"/>
        <end position="276"/>
    </location>
</feature>
<sequence>MNTFLVLLIVNVVIGVRPECDNYAVRTCLCSRDEYEIINSQCRRYHVHELDYAEFLRIMLRICTQGQKQFGVDLLDKSQVNDVIFLTEVFGLIFDHCNSRRYEVFSVATIVMYNTSYLYKMQKAKSAKQYKPRGIFQLSGVEKYEMMDKVGYHYNGFYVKTPEILGRKNTMVVEDSIRYWMEVSRDYNYRQEINILTLLKILNPKYYQMYKESCLRDRPWWSWNWYCNKQKIEANKKVDLLIDIYNSLIRIFKPEPRFILPEGRLQGSEVLKERVC</sequence>
<dbReference type="InParanoid" id="A0A0B2UMH9"/>
<reference evidence="2 3" key="1">
    <citation type="journal article" date="2014" name="MBio">
        <title>The Ordospora colligata genome; evolution of extreme reduction in microsporidia and host-to-parasite horizontal gene transfer.</title>
        <authorList>
            <person name="Pombert J.-F."/>
            <person name="Haag K.L."/>
            <person name="Beidas S."/>
            <person name="Ebert D."/>
            <person name="Keeling P.J."/>
        </authorList>
    </citation>
    <scope>NUCLEOTIDE SEQUENCE [LARGE SCALE GENOMIC DNA]</scope>
    <source>
        <strain evidence="2 3">OC4</strain>
    </source>
</reference>
<feature type="signal peptide" evidence="1">
    <location>
        <begin position="1"/>
        <end position="18"/>
    </location>
</feature>
<protein>
    <submittedName>
        <fullName evidence="2">Uncharacterized protein</fullName>
    </submittedName>
</protein>
<dbReference type="VEuPathDB" id="MicrosporidiaDB:M896_011480"/>
<name>A0A0B2UMH9_9MICR</name>
<evidence type="ECO:0000313" key="2">
    <source>
        <dbReference type="EMBL" id="KHN70494.1"/>
    </source>
</evidence>